<dbReference type="InterPro" id="IPR006626">
    <property type="entry name" value="PbH1"/>
</dbReference>
<dbReference type="NCBIfam" id="TIGR03805">
    <property type="entry name" value="beta_helix_1"/>
    <property type="match status" value="1"/>
</dbReference>
<evidence type="ECO:0000256" key="4">
    <source>
        <dbReference type="SAM" id="MobiDB-lite"/>
    </source>
</evidence>
<feature type="compositionally biased region" description="Basic and acidic residues" evidence="4">
    <location>
        <begin position="490"/>
        <end position="502"/>
    </location>
</feature>
<dbReference type="InterPro" id="IPR039448">
    <property type="entry name" value="Beta_helix"/>
</dbReference>
<dbReference type="SUPFAM" id="SSF51126">
    <property type="entry name" value="Pectin lyase-like"/>
    <property type="match status" value="1"/>
</dbReference>
<evidence type="ECO:0000259" key="6">
    <source>
        <dbReference type="PROSITE" id="PS51007"/>
    </source>
</evidence>
<dbReference type="PROSITE" id="PS51257">
    <property type="entry name" value="PROKAR_LIPOPROTEIN"/>
    <property type="match status" value="1"/>
</dbReference>
<evidence type="ECO:0000256" key="5">
    <source>
        <dbReference type="SAM" id="SignalP"/>
    </source>
</evidence>
<name>A0A318EH15_9GAMM</name>
<dbReference type="InterPro" id="IPR009056">
    <property type="entry name" value="Cyt_c-like_dom"/>
</dbReference>
<dbReference type="Gene3D" id="2.160.20.10">
    <property type="entry name" value="Single-stranded right-handed beta-helix, Pectin lyase-like"/>
    <property type="match status" value="1"/>
</dbReference>
<reference evidence="7 8" key="1">
    <citation type="submission" date="2018-04" db="EMBL/GenBank/DDBJ databases">
        <title>Genomic Encyclopedia of Type Strains, Phase IV (KMG-IV): sequencing the most valuable type-strain genomes for metagenomic binning, comparative biology and taxonomic classification.</title>
        <authorList>
            <person name="Goeker M."/>
        </authorList>
    </citation>
    <scope>NUCLEOTIDE SEQUENCE [LARGE SCALE GENOMIC DNA]</scope>
    <source>
        <strain evidence="7 8">DSM 104150</strain>
    </source>
</reference>
<feature type="region of interest" description="Disordered" evidence="4">
    <location>
        <begin position="30"/>
        <end position="54"/>
    </location>
</feature>
<feature type="compositionally biased region" description="Pro residues" evidence="4">
    <location>
        <begin position="37"/>
        <end position="49"/>
    </location>
</feature>
<keyword evidence="3" id="KW-0349">Heme</keyword>
<dbReference type="InterPro" id="IPR012334">
    <property type="entry name" value="Pectin_lyas_fold"/>
</dbReference>
<proteinExistence type="predicted"/>
<dbReference type="Proteomes" id="UP000248330">
    <property type="component" value="Unassembled WGS sequence"/>
</dbReference>
<evidence type="ECO:0000256" key="1">
    <source>
        <dbReference type="ARBA" id="ARBA00022723"/>
    </source>
</evidence>
<dbReference type="GO" id="GO:0046872">
    <property type="term" value="F:metal ion binding"/>
    <property type="evidence" value="ECO:0007669"/>
    <property type="project" value="UniProtKB-KW"/>
</dbReference>
<dbReference type="InterPro" id="IPR011050">
    <property type="entry name" value="Pectin_lyase_fold/virulence"/>
</dbReference>
<evidence type="ECO:0000313" key="8">
    <source>
        <dbReference type="Proteomes" id="UP000248330"/>
    </source>
</evidence>
<keyword evidence="1 3" id="KW-0479">Metal-binding</keyword>
<dbReference type="PROSITE" id="PS51007">
    <property type="entry name" value="CYTC"/>
    <property type="match status" value="1"/>
</dbReference>
<keyword evidence="5" id="KW-0732">Signal</keyword>
<organism evidence="7 8">
    <name type="scientific">Sinimarinibacterium flocculans</name>
    <dbReference type="NCBI Taxonomy" id="985250"/>
    <lineage>
        <taxon>Bacteria</taxon>
        <taxon>Pseudomonadati</taxon>
        <taxon>Pseudomonadota</taxon>
        <taxon>Gammaproteobacteria</taxon>
        <taxon>Nevskiales</taxon>
        <taxon>Nevskiaceae</taxon>
        <taxon>Sinimarinibacterium</taxon>
    </lineage>
</organism>
<comment type="caution">
    <text evidence="7">The sequence shown here is derived from an EMBL/GenBank/DDBJ whole genome shotgun (WGS) entry which is preliminary data.</text>
</comment>
<feature type="region of interest" description="Disordered" evidence="4">
    <location>
        <begin position="484"/>
        <end position="503"/>
    </location>
</feature>
<evidence type="ECO:0000256" key="3">
    <source>
        <dbReference type="PROSITE-ProRule" id="PRU00433"/>
    </source>
</evidence>
<gene>
    <name evidence="7" type="ORF">C8D93_101275</name>
</gene>
<dbReference type="InterPro" id="IPR022442">
    <property type="entry name" value="SO_2930-like_dom"/>
</dbReference>
<sequence>MQSKAMLSRGPAGWVSALAMVLTLAACGGGSSSDAPGPGPGPGPTPGPEPGEGRTFVIEPNADATTDMIAAMIQALPGDVIEFGCGYFELSSALQLTNTEDVTIRGCGRDATVLSFKTSNTPEGILAVNVHGLWIEDLTVLDTGGNGIELRGVDHARLQRVRAIWSSGGGRESATPITADNAFANDAALLNVACTDPATLNPDAPENQLPGLDTTSPDYTVSPKSGRYGIYPVASENILVDDAESVGASDAGIYVGQTNNAIIRNSRAAYNVFGFEIENVRGGEYANNLAECNTGGFLIYDLDGLRQYGDRSRMYGNTARNNNTYNFTSGGIVGSVPPGSGMITLSYDRIEIFDNLFENNNTAGIIHASYELFPEGAGRPVEKRIDWYTEGLYIHGNRFVNNGNGLPRPTTTDLANGEVARVLPALVGLKNAAACLNPLNLTTCLSAAAGGGLGLQTLGYRGAHIIWDGLLDSYDADCPYPVDANGNPVPKDERGKPLHTNDHPNPSCHYNAYKFNTAAPDAPRIVPDWFASCIDADNDFSDDSLKFARFNGTKGLEVVIAAATADLASGGEALVQILSGLAATDLFNFASSFDTSAHECPTAYGRNLQPLPAVVIPPFERSGNFDPAPSEEEVRALCEAAVADGAANFAAAAVNCPTLDQYALFADPEDPTSAPRGNGVPFVLNTKLFSDYAVKYRVAYLPPGAKATYRDGITDGVNATISFPVGTIIAKTFAFADDEAGTEVPVETRLLIKRRSSRGLERWDGVPYIWTTENDGRRVARLAMGGGTRAVSWQYTDLDSGALHSGSTAGYQIPHANQCLSCHANEDADTGSAPIGPRIRNLNRRYASETLRSTGQSMHEVKGRNQIAYWCESGRLAGCPSDLGVDPQTGIATKLERLPVFNKPGDAGYPAGSGEDIEARARAYLEVNCQYCHNPRGFAGSTGLYLDVFRAVNESYGICKRPTATGQEGNGGRTYDIHPGNVGDSILPFRIGPDATTPAARMPPIARSVSHAEGHALIEQWIREVVVKDESRYPGSTSCTGD</sequence>
<feature type="domain" description="Cytochrome c" evidence="6">
    <location>
        <begin position="805"/>
        <end position="925"/>
    </location>
</feature>
<dbReference type="GO" id="GO:0020037">
    <property type="term" value="F:heme binding"/>
    <property type="evidence" value="ECO:0007669"/>
    <property type="project" value="InterPro"/>
</dbReference>
<feature type="chain" id="PRO_5016466242" evidence="5">
    <location>
        <begin position="26"/>
        <end position="1042"/>
    </location>
</feature>
<feature type="signal peptide" evidence="5">
    <location>
        <begin position="1"/>
        <end position="25"/>
    </location>
</feature>
<accession>A0A318EH15</accession>
<dbReference type="GO" id="GO:0009055">
    <property type="term" value="F:electron transfer activity"/>
    <property type="evidence" value="ECO:0007669"/>
    <property type="project" value="InterPro"/>
</dbReference>
<dbReference type="AlphaFoldDB" id="A0A318EH15"/>
<keyword evidence="8" id="KW-1185">Reference proteome</keyword>
<dbReference type="Pfam" id="PF13229">
    <property type="entry name" value="Beta_helix"/>
    <property type="match status" value="1"/>
</dbReference>
<dbReference type="EMBL" id="QICN01000001">
    <property type="protein sequence ID" value="PXV71230.1"/>
    <property type="molecule type" value="Genomic_DNA"/>
</dbReference>
<evidence type="ECO:0000313" key="7">
    <source>
        <dbReference type="EMBL" id="PXV71230.1"/>
    </source>
</evidence>
<dbReference type="RefSeq" id="WP_245903783.1">
    <property type="nucleotide sequence ID" value="NZ_CAKZQT010000007.1"/>
</dbReference>
<protein>
    <submittedName>
        <fullName evidence="7">Parallel beta-helix repeat protein</fullName>
    </submittedName>
</protein>
<evidence type="ECO:0000256" key="2">
    <source>
        <dbReference type="ARBA" id="ARBA00023004"/>
    </source>
</evidence>
<dbReference type="SMART" id="SM00710">
    <property type="entry name" value="PbH1"/>
    <property type="match status" value="6"/>
</dbReference>
<keyword evidence="2 3" id="KW-0408">Iron</keyword>